<feature type="region of interest" description="Disordered" evidence="1">
    <location>
        <begin position="109"/>
        <end position="131"/>
    </location>
</feature>
<organism evidence="2 3">
    <name type="scientific">Smittium mucronatum</name>
    <dbReference type="NCBI Taxonomy" id="133383"/>
    <lineage>
        <taxon>Eukaryota</taxon>
        <taxon>Fungi</taxon>
        <taxon>Fungi incertae sedis</taxon>
        <taxon>Zoopagomycota</taxon>
        <taxon>Kickxellomycotina</taxon>
        <taxon>Harpellomycetes</taxon>
        <taxon>Harpellales</taxon>
        <taxon>Legeriomycetaceae</taxon>
        <taxon>Smittium</taxon>
    </lineage>
</organism>
<dbReference type="Proteomes" id="UP000187455">
    <property type="component" value="Unassembled WGS sequence"/>
</dbReference>
<evidence type="ECO:0008006" key="4">
    <source>
        <dbReference type="Google" id="ProtNLM"/>
    </source>
</evidence>
<dbReference type="OrthoDB" id="2977716at2759"/>
<protein>
    <recommendedName>
        <fullName evidence="4">Replication-associated protein</fullName>
    </recommendedName>
</protein>
<evidence type="ECO:0000256" key="1">
    <source>
        <dbReference type="SAM" id="MobiDB-lite"/>
    </source>
</evidence>
<accession>A0A1R0GS45</accession>
<dbReference type="Gene3D" id="3.40.50.300">
    <property type="entry name" value="P-loop containing nucleotide triphosphate hydrolases"/>
    <property type="match status" value="1"/>
</dbReference>
<proteinExistence type="predicted"/>
<name>A0A1R0GS45_9FUNG</name>
<keyword evidence="3" id="KW-1185">Reference proteome</keyword>
<dbReference type="AlphaFoldDB" id="A0A1R0GS45"/>
<sequence length="505" mass="57398">MRSSSSLSSLSQSSSSLEDIFFPSGTPSSFRMTSPDLDNYVLAQPEQAFFSRSRVDIGLNSSSQTPIRNLPVIEENIVSIPSRPFLPSVGINNSYRYHTRSRGMIHSQISDSFSNPVPGPDSHNDSLDSSNSQEISLTEFQDMEFIHPDEYYEPYFSSDLNSGGTLSTLVGNRNMPDHIISTSSNNSFRLSGKKAIVVYPGILTDRDLVLNELLKKDRPIQSWCINLVNEENGEINMHVFLEFSTKVNIRNEGYFDILGIHGIAKTVKDKTPVLRKIFRNDDFLTNIKSDLVEEFAGTPTERILRSKSLQNSLKILLSDRILSRSLLMNPSRLFENIRKLTPRKNSDTELNLRFREVPQISIWDRKKSSLWLKGPPGTGKTTFAKSLFNNPLIVNINEALLNFNIFHDGIIFDDMNFTKYTVEFQIHMTDVTDEKVIKIGNSKINIPAETPRVFTSNVPIFCSEYRVRRRVALIKINSKLQLTEDGREFEEPNKLIGPESEFHQV</sequence>
<evidence type="ECO:0000313" key="2">
    <source>
        <dbReference type="EMBL" id="OLY79699.1"/>
    </source>
</evidence>
<dbReference type="EMBL" id="LSSL01004164">
    <property type="protein sequence ID" value="OLY79699.1"/>
    <property type="molecule type" value="Genomic_DNA"/>
</dbReference>
<dbReference type="Gene3D" id="3.40.1310.20">
    <property type="match status" value="1"/>
</dbReference>
<dbReference type="SUPFAM" id="SSF55464">
    <property type="entry name" value="Origin of replication-binding domain, RBD-like"/>
    <property type="match status" value="1"/>
</dbReference>
<reference evidence="2 3" key="1">
    <citation type="journal article" date="2016" name="Mol. Biol. Evol.">
        <title>Genome-Wide Survey of Gut Fungi (Harpellales) Reveals the First Horizontally Transferred Ubiquitin Gene from a Mosquito Host.</title>
        <authorList>
            <person name="Wang Y."/>
            <person name="White M.M."/>
            <person name="Kvist S."/>
            <person name="Moncalvo J.M."/>
        </authorList>
    </citation>
    <scope>NUCLEOTIDE SEQUENCE [LARGE SCALE GENOMIC DNA]</scope>
    <source>
        <strain evidence="2 3">ALG-7-W6</strain>
    </source>
</reference>
<gene>
    <name evidence="2" type="ORF">AYI68_g6225</name>
</gene>
<dbReference type="InterPro" id="IPR027417">
    <property type="entry name" value="P-loop_NTPase"/>
</dbReference>
<evidence type="ECO:0000313" key="3">
    <source>
        <dbReference type="Proteomes" id="UP000187455"/>
    </source>
</evidence>
<comment type="caution">
    <text evidence="2">The sequence shown here is derived from an EMBL/GenBank/DDBJ whole genome shotgun (WGS) entry which is preliminary data.</text>
</comment>
<dbReference type="SUPFAM" id="SSF52540">
    <property type="entry name" value="P-loop containing nucleoside triphosphate hydrolases"/>
    <property type="match status" value="1"/>
</dbReference>